<gene>
    <name evidence="1" type="ORF">B6N60_00522</name>
</gene>
<sequence length="34" mass="3417">MKVPAGINTISGGQGLTLAAKADELVNSEMSVIT</sequence>
<accession>A0A975T4A6</accession>
<evidence type="ECO:0000313" key="2">
    <source>
        <dbReference type="Proteomes" id="UP000683511"/>
    </source>
</evidence>
<name>A0A975T4A6_9NOST</name>
<dbReference type="EMBL" id="CP021056">
    <property type="protein sequence ID" value="QXE21844.1"/>
    <property type="molecule type" value="Genomic_DNA"/>
</dbReference>
<evidence type="ECO:0000313" key="1">
    <source>
        <dbReference type="EMBL" id="QXE21844.1"/>
    </source>
</evidence>
<proteinExistence type="predicted"/>
<protein>
    <submittedName>
        <fullName evidence="1">Uncharacterized protein</fullName>
    </submittedName>
</protein>
<dbReference type="AlphaFoldDB" id="A0A975T4A6"/>
<dbReference type="KEGG" id="rsin:B6N60_00522"/>
<keyword evidence="2" id="KW-1185">Reference proteome</keyword>
<organism evidence="1 2">
    <name type="scientific">Richelia sinica FACHB-800</name>
    <dbReference type="NCBI Taxonomy" id="1357546"/>
    <lineage>
        <taxon>Bacteria</taxon>
        <taxon>Bacillati</taxon>
        <taxon>Cyanobacteriota</taxon>
        <taxon>Cyanophyceae</taxon>
        <taxon>Nostocales</taxon>
        <taxon>Nostocaceae</taxon>
        <taxon>Richelia</taxon>
    </lineage>
</organism>
<reference evidence="1" key="1">
    <citation type="submission" date="2017-04" db="EMBL/GenBank/DDBJ databases">
        <title>Genome deletions in a multicellular cyanobacterial endosymbiont for morphological adaptation in marine diatoms.</title>
        <authorList>
            <person name="Wang Y."/>
            <person name="Gao H."/>
            <person name="Li R."/>
            <person name="Xu X."/>
        </authorList>
    </citation>
    <scope>NUCLEOTIDE SEQUENCE</scope>
    <source>
        <strain evidence="1">FACHB 800</strain>
    </source>
</reference>
<dbReference type="Proteomes" id="UP000683511">
    <property type="component" value="Chromosome"/>
</dbReference>